<keyword evidence="8" id="KW-1185">Reference proteome</keyword>
<dbReference type="AlphaFoldDB" id="A0ABD6AFE3"/>
<evidence type="ECO:0000256" key="2">
    <source>
        <dbReference type="ARBA" id="ARBA00022448"/>
    </source>
</evidence>
<dbReference type="InterPro" id="IPR003439">
    <property type="entry name" value="ABC_transporter-like_ATP-bd"/>
</dbReference>
<dbReference type="InterPro" id="IPR003593">
    <property type="entry name" value="AAA+_ATPase"/>
</dbReference>
<dbReference type="GO" id="GO:0005524">
    <property type="term" value="F:ATP binding"/>
    <property type="evidence" value="ECO:0007669"/>
    <property type="project" value="UniProtKB-KW"/>
</dbReference>
<dbReference type="Proteomes" id="UP001596545">
    <property type="component" value="Unassembled WGS sequence"/>
</dbReference>
<keyword evidence="4 7" id="KW-0067">ATP-binding</keyword>
<reference evidence="7 8" key="1">
    <citation type="journal article" date="2019" name="Int. J. Syst. Evol. Microbiol.">
        <title>The Global Catalogue of Microorganisms (GCM) 10K type strain sequencing project: providing services to taxonomists for standard genome sequencing and annotation.</title>
        <authorList>
            <consortium name="The Broad Institute Genomics Platform"/>
            <consortium name="The Broad Institute Genome Sequencing Center for Infectious Disease"/>
            <person name="Wu L."/>
            <person name="Ma J."/>
        </authorList>
    </citation>
    <scope>NUCLEOTIDE SEQUENCE [LARGE SCALE GENOMIC DNA]</scope>
    <source>
        <strain evidence="7 8">CGMCC 1.12554</strain>
    </source>
</reference>
<dbReference type="InterPro" id="IPR017871">
    <property type="entry name" value="ABC_transporter-like_CS"/>
</dbReference>
<evidence type="ECO:0000313" key="8">
    <source>
        <dbReference type="Proteomes" id="UP001596545"/>
    </source>
</evidence>
<evidence type="ECO:0000256" key="5">
    <source>
        <dbReference type="SAM" id="MobiDB-lite"/>
    </source>
</evidence>
<name>A0ABD6AFE3_9EURY</name>
<dbReference type="InterPro" id="IPR027417">
    <property type="entry name" value="P-loop_NTPase"/>
</dbReference>
<evidence type="ECO:0000256" key="4">
    <source>
        <dbReference type="ARBA" id="ARBA00022840"/>
    </source>
</evidence>
<feature type="region of interest" description="Disordered" evidence="5">
    <location>
        <begin position="442"/>
        <end position="461"/>
    </location>
</feature>
<dbReference type="PANTHER" id="PTHR43776:SF7">
    <property type="entry name" value="D,D-DIPEPTIDE TRANSPORT ATP-BINDING PROTEIN DDPF-RELATED"/>
    <property type="match status" value="1"/>
</dbReference>
<dbReference type="CDD" id="cd03257">
    <property type="entry name" value="ABC_NikE_OppD_transporters"/>
    <property type="match status" value="1"/>
</dbReference>
<evidence type="ECO:0000313" key="7">
    <source>
        <dbReference type="EMBL" id="MFC7322986.1"/>
    </source>
</evidence>
<dbReference type="Pfam" id="PF00005">
    <property type="entry name" value="ABC_tran"/>
    <property type="match status" value="1"/>
</dbReference>
<dbReference type="Gene3D" id="3.40.50.300">
    <property type="entry name" value="P-loop containing nucleotide triphosphate hydrolases"/>
    <property type="match status" value="1"/>
</dbReference>
<dbReference type="SMART" id="SM00382">
    <property type="entry name" value="AAA"/>
    <property type="match status" value="1"/>
</dbReference>
<dbReference type="EMBL" id="JBHTBL010000001">
    <property type="protein sequence ID" value="MFC7322986.1"/>
    <property type="molecule type" value="Genomic_DNA"/>
</dbReference>
<dbReference type="SUPFAM" id="SSF52540">
    <property type="entry name" value="P-loop containing nucleoside triphosphate hydrolases"/>
    <property type="match status" value="1"/>
</dbReference>
<keyword evidence="3" id="KW-0547">Nucleotide-binding</keyword>
<dbReference type="InterPro" id="IPR013563">
    <property type="entry name" value="Oligopep_ABC_C"/>
</dbReference>
<protein>
    <submittedName>
        <fullName evidence="7">ABC transporter ATP-binding protein</fullName>
    </submittedName>
</protein>
<comment type="caution">
    <text evidence="7">The sequence shown here is derived from an EMBL/GenBank/DDBJ whole genome shotgun (WGS) entry which is preliminary data.</text>
</comment>
<dbReference type="FunFam" id="3.40.50.300:FF:000016">
    <property type="entry name" value="Oligopeptide ABC transporter ATP-binding component"/>
    <property type="match status" value="1"/>
</dbReference>
<proteinExistence type="inferred from homology"/>
<dbReference type="PROSITE" id="PS50893">
    <property type="entry name" value="ABC_TRANSPORTER_2"/>
    <property type="match status" value="1"/>
</dbReference>
<feature type="domain" description="ABC transporter" evidence="6">
    <location>
        <begin position="25"/>
        <end position="279"/>
    </location>
</feature>
<dbReference type="RefSeq" id="WP_379791364.1">
    <property type="nucleotide sequence ID" value="NZ_JBHTBL010000001.1"/>
</dbReference>
<evidence type="ECO:0000256" key="3">
    <source>
        <dbReference type="ARBA" id="ARBA00022741"/>
    </source>
</evidence>
<dbReference type="InterPro" id="IPR050319">
    <property type="entry name" value="ABC_transp_ATP-bind"/>
</dbReference>
<dbReference type="PANTHER" id="PTHR43776">
    <property type="entry name" value="TRANSPORT ATP-BINDING PROTEIN"/>
    <property type="match status" value="1"/>
</dbReference>
<gene>
    <name evidence="7" type="ORF">ACFQMF_00170</name>
</gene>
<dbReference type="Pfam" id="PF08352">
    <property type="entry name" value="oligo_HPY"/>
    <property type="match status" value="1"/>
</dbReference>
<comment type="similarity">
    <text evidence="1">Belongs to the ABC transporter superfamily.</text>
</comment>
<evidence type="ECO:0000259" key="6">
    <source>
        <dbReference type="PROSITE" id="PS50893"/>
    </source>
</evidence>
<sequence length="461" mass="49515">MSRETMTDAPADASEKAGVATDVVLETEGLKKHFDQSDGFLDRLLNAGQSVKAVDGVDLELRAGETLAVVGESGCGKSTLGRTLLNLHEPTEGTVRFRGEEIGGLSDREMRPYRSEIQMVFQDPLASLNPRQTVGDIVTAPMEVHGIGDSDADRTERAKELLERVGLKPSYIDRYPGQFSGGQQQRVGIARALAVEPDVIVADEPVSALDVSVQAQILNLLKNLQSELGLSLVLIAHDLSVIRQVASRVAVMYLGKIVETAPVRELFEEPKHPYTKSLLSAVPRIDPSARTDRVVLRGTVPSPIDPPSGCRFHTRCPAVIPGDDWSGSQAAFRRAFTFQTRVEGGDVDVDAVRRQMEGAEGGSASDEAVAERIVETTLPGEPRSLPDDAAERIREAARLLVDGDADAADRTLGELCLSPCADDEPARVDTGDDRWAACHRVDPEHDASVEPMEGTGAGSSG</sequence>
<dbReference type="NCBIfam" id="TIGR01727">
    <property type="entry name" value="oligo_HPY"/>
    <property type="match status" value="1"/>
</dbReference>
<accession>A0ABD6AFE3</accession>
<evidence type="ECO:0000256" key="1">
    <source>
        <dbReference type="ARBA" id="ARBA00005417"/>
    </source>
</evidence>
<keyword evidence="2" id="KW-0813">Transport</keyword>
<dbReference type="PROSITE" id="PS00211">
    <property type="entry name" value="ABC_TRANSPORTER_1"/>
    <property type="match status" value="1"/>
</dbReference>
<organism evidence="7 8">
    <name type="scientific">Halorubrum rutilum</name>
    <dbReference type="NCBI Taxonomy" id="1364933"/>
    <lineage>
        <taxon>Archaea</taxon>
        <taxon>Methanobacteriati</taxon>
        <taxon>Methanobacteriota</taxon>
        <taxon>Stenosarchaea group</taxon>
        <taxon>Halobacteria</taxon>
        <taxon>Halobacteriales</taxon>
        <taxon>Haloferacaceae</taxon>
        <taxon>Halorubrum</taxon>
    </lineage>
</organism>
<dbReference type="GO" id="GO:0055085">
    <property type="term" value="P:transmembrane transport"/>
    <property type="evidence" value="ECO:0007669"/>
    <property type="project" value="UniProtKB-ARBA"/>
</dbReference>